<dbReference type="SUPFAM" id="SSF52540">
    <property type="entry name" value="P-loop containing nucleoside triphosphate hydrolases"/>
    <property type="match status" value="1"/>
</dbReference>
<dbReference type="InterPro" id="IPR056884">
    <property type="entry name" value="NPHP3-like_N"/>
</dbReference>
<proteinExistence type="predicted"/>
<dbReference type="PANTHER" id="PTHR46082">
    <property type="entry name" value="ATP/GTP-BINDING PROTEIN-RELATED"/>
    <property type="match status" value="1"/>
</dbReference>
<dbReference type="EMBL" id="NJES01000075">
    <property type="protein sequence ID" value="PHH78561.1"/>
    <property type="molecule type" value="Genomic_DNA"/>
</dbReference>
<sequence>MSQSSRFETPRAASDTPDDDDAGPSTKRPRLDYHHRDPHRALSHADYTVGWICALHIEMAAAHAMLDVVHASLPLKPADGNTYAVGSIGSHNVVIACLPSDQYGTNNAAMVASDMRRSFPGIRVGLMVGIGGGVPSMADVRLGDVVVGSGVVQHDLGKTMAEGQFHRTGTPRIPPSALMTAVAKLRALHEGEPSKIPFILSSMLQRNPSMERYTHRATSQDNLFEATYDHVSTEDKACHGCDSFRLVSRPPRVNTNPYIHYGHVASGNLVLKHGITRDVMARELGVLCFEMEAAGLVDSFPCLAIRGICDYCDTHKNKQWQEYAAATAAAYAKELLSVIPADEESAVKDCEVSAPLDTTDIETRMVLLESLKFDQIDSRRLNIKPSYRKTCRWLLDHAHYVDWLDPNKAVDHHGFLWIKGNPGTGKSTLMSFAHDQAVKARTHVIISFFFSARGHVLERSIGGMYRSLLFQLLSRVPKLVDAVTQKSEHIDQLSDFIEAMELDCGQNPHWQTRMLQDLMRSAVAELGSQGLMVFVDALDECEADEVEEIVEYFEMLGEEAVSSGTRLTICFSSRHYPHVDIKYGQKLVLEEQQGHERDIATYINSRLKVGKGKTADEMKEMMQEKAKGIFMWVILVVEILNAEFRGGRIFSVRIRLNALPSGLCDLFQEILSRDKKNRGDLGLSAQWILFARRPLTLEEYYFAVVSGLAPDQLREWDPLEVTRDDMMRFVLSSSKGLAETTRLKCQRVQFIHESVREFFLKEGLHELWPDIKSTADFEQQSHSKLQQCCQAYMELALPSRFEQPGSFPKASSSEARDLRKSISAAFPFLEYATSHVFFHADAAPSDSQVPFLEQFPLSTWIDGDNLLQKYDVRRYTQATSFIYIFAEKNLTHLIRAQLERDPRINIEGERHRYPIFAALAANHQDAVKALLLRESNVAEVEAIAMSLRPEHGRRFQSPKNDSPLEWAIIRGHVALAEQLIARENFVPTLRIVDIQSLLFLAAKTGRERIFEVLLATKGTRISVNTTDSCGQTLLSVAAISGHAAVIKMLLDTGECDVDGEGYSELMMVAILQGNEAAVKVMLDTGKVNVIQKGGTSFSPLSFAAAHGNMAIVNMLLERDTVNINARDEDLQTPLHYATTNLNQNVTKLLLETGTVEINAMDKNLKTPLHTATEDGTQDVVKLLLETDRVDINARDQTLKTPLHYATEKGYQDVIKLLLRTDTVDINARDQTLKTPLHYAVENRNKKVVELLLNTDMNQEI</sequence>
<comment type="caution">
    <text evidence="6">The sequence shown here is derived from an EMBL/GenBank/DDBJ whole genome shotgun (WGS) entry which is preliminary data.</text>
</comment>
<dbReference type="Gene3D" id="3.40.50.300">
    <property type="entry name" value="P-loop containing nucleotide triphosphate hydrolases"/>
    <property type="match status" value="1"/>
</dbReference>
<feature type="region of interest" description="Disordered" evidence="3">
    <location>
        <begin position="1"/>
        <end position="35"/>
    </location>
</feature>
<dbReference type="PANTHER" id="PTHR46082:SF11">
    <property type="entry name" value="AAA+ ATPASE DOMAIN-CONTAINING PROTEIN-RELATED"/>
    <property type="match status" value="1"/>
</dbReference>
<dbReference type="GO" id="GO:0003824">
    <property type="term" value="F:catalytic activity"/>
    <property type="evidence" value="ECO:0007669"/>
    <property type="project" value="InterPro"/>
</dbReference>
<feature type="domain" description="Nephrocystin 3-like N-terminal" evidence="5">
    <location>
        <begin position="390"/>
        <end position="574"/>
    </location>
</feature>
<evidence type="ECO:0000259" key="5">
    <source>
        <dbReference type="Pfam" id="PF24883"/>
    </source>
</evidence>
<accession>A0A2C5ZH83</accession>
<dbReference type="Proteomes" id="UP000226431">
    <property type="component" value="Unassembled WGS sequence"/>
</dbReference>
<evidence type="ECO:0000256" key="1">
    <source>
        <dbReference type="ARBA" id="ARBA00022737"/>
    </source>
</evidence>
<dbReference type="PROSITE" id="PS50088">
    <property type="entry name" value="ANK_REPEAT"/>
    <property type="match status" value="4"/>
</dbReference>
<feature type="repeat" description="ANK" evidence="2">
    <location>
        <begin position="1163"/>
        <end position="1185"/>
    </location>
</feature>
<dbReference type="InterPro" id="IPR053137">
    <property type="entry name" value="NLR-like"/>
</dbReference>
<feature type="repeat" description="ANK" evidence="2">
    <location>
        <begin position="1129"/>
        <end position="1153"/>
    </location>
</feature>
<dbReference type="SMART" id="SM00248">
    <property type="entry name" value="ANK"/>
    <property type="match status" value="10"/>
</dbReference>
<dbReference type="STRING" id="2004952.A0A2C5ZH83"/>
<dbReference type="PROSITE" id="PS50297">
    <property type="entry name" value="ANK_REP_REGION"/>
    <property type="match status" value="4"/>
</dbReference>
<dbReference type="OrthoDB" id="4927459at2759"/>
<dbReference type="Pfam" id="PF01048">
    <property type="entry name" value="PNP_UDP_1"/>
    <property type="match status" value="1"/>
</dbReference>
<feature type="repeat" description="ANK" evidence="2">
    <location>
        <begin position="1197"/>
        <end position="1230"/>
    </location>
</feature>
<dbReference type="InterPro" id="IPR000845">
    <property type="entry name" value="Nucleoside_phosphorylase_d"/>
</dbReference>
<dbReference type="Pfam" id="PF24883">
    <property type="entry name" value="NPHP3_N"/>
    <property type="match status" value="1"/>
</dbReference>
<dbReference type="Pfam" id="PF12796">
    <property type="entry name" value="Ank_2"/>
    <property type="match status" value="2"/>
</dbReference>
<organism evidence="6 7">
    <name type="scientific">Ophiocordyceps camponoti-rufipedis</name>
    <dbReference type="NCBI Taxonomy" id="2004952"/>
    <lineage>
        <taxon>Eukaryota</taxon>
        <taxon>Fungi</taxon>
        <taxon>Dikarya</taxon>
        <taxon>Ascomycota</taxon>
        <taxon>Pezizomycotina</taxon>
        <taxon>Sordariomycetes</taxon>
        <taxon>Hypocreomycetidae</taxon>
        <taxon>Hypocreales</taxon>
        <taxon>Ophiocordycipitaceae</taxon>
        <taxon>Ophiocordyceps</taxon>
    </lineage>
</organism>
<evidence type="ECO:0000256" key="2">
    <source>
        <dbReference type="PROSITE-ProRule" id="PRU00023"/>
    </source>
</evidence>
<dbReference type="Pfam" id="PF13637">
    <property type="entry name" value="Ank_4"/>
    <property type="match status" value="1"/>
</dbReference>
<dbReference type="InterPro" id="IPR036770">
    <property type="entry name" value="Ankyrin_rpt-contain_sf"/>
</dbReference>
<dbReference type="SUPFAM" id="SSF53167">
    <property type="entry name" value="Purine and uridine phosphorylases"/>
    <property type="match status" value="1"/>
</dbReference>
<keyword evidence="2" id="KW-0040">ANK repeat</keyword>
<reference evidence="6 7" key="1">
    <citation type="submission" date="2017-06" db="EMBL/GenBank/DDBJ databases">
        <title>Ant-infecting Ophiocordyceps genomes reveal a high diversity of potential behavioral manipulation genes and a possible major role for enterotoxins.</title>
        <authorList>
            <person name="De Bekker C."/>
            <person name="Evans H.C."/>
            <person name="Brachmann A."/>
            <person name="Hughes D.P."/>
        </authorList>
    </citation>
    <scope>NUCLEOTIDE SEQUENCE [LARGE SCALE GENOMIC DNA]</scope>
    <source>
        <strain evidence="6 7">Map16</strain>
    </source>
</reference>
<evidence type="ECO:0000313" key="6">
    <source>
        <dbReference type="EMBL" id="PHH78561.1"/>
    </source>
</evidence>
<gene>
    <name evidence="6" type="ORF">CDD80_6672</name>
</gene>
<feature type="repeat" description="ANK" evidence="2">
    <location>
        <begin position="1231"/>
        <end position="1260"/>
    </location>
</feature>
<dbReference type="GO" id="GO:0009116">
    <property type="term" value="P:nucleoside metabolic process"/>
    <property type="evidence" value="ECO:0007669"/>
    <property type="project" value="InterPro"/>
</dbReference>
<dbReference type="InterPro" id="IPR035994">
    <property type="entry name" value="Nucleoside_phosphorylase_sf"/>
</dbReference>
<keyword evidence="1" id="KW-0677">Repeat</keyword>
<keyword evidence="7" id="KW-1185">Reference proteome</keyword>
<protein>
    <submittedName>
        <fullName evidence="6">Uncharacterized protein</fullName>
    </submittedName>
</protein>
<evidence type="ECO:0000313" key="7">
    <source>
        <dbReference type="Proteomes" id="UP000226431"/>
    </source>
</evidence>
<dbReference type="SUPFAM" id="SSF48403">
    <property type="entry name" value="Ankyrin repeat"/>
    <property type="match status" value="2"/>
</dbReference>
<dbReference type="InterPro" id="IPR002110">
    <property type="entry name" value="Ankyrin_rpt"/>
</dbReference>
<dbReference type="InterPro" id="IPR027417">
    <property type="entry name" value="P-loop_NTPase"/>
</dbReference>
<feature type="domain" description="Nucleoside phosphorylase" evidence="4">
    <location>
        <begin position="52"/>
        <end position="334"/>
    </location>
</feature>
<dbReference type="Gene3D" id="1.25.40.20">
    <property type="entry name" value="Ankyrin repeat-containing domain"/>
    <property type="match status" value="1"/>
</dbReference>
<evidence type="ECO:0000256" key="3">
    <source>
        <dbReference type="SAM" id="MobiDB-lite"/>
    </source>
</evidence>
<name>A0A2C5ZH83_9HYPO</name>
<dbReference type="Gene3D" id="3.40.50.1580">
    <property type="entry name" value="Nucleoside phosphorylase domain"/>
    <property type="match status" value="1"/>
</dbReference>
<evidence type="ECO:0000259" key="4">
    <source>
        <dbReference type="Pfam" id="PF01048"/>
    </source>
</evidence>
<dbReference type="AlphaFoldDB" id="A0A2C5ZH83"/>